<gene>
    <name evidence="1" type="ORF">BO70DRAFT_393805</name>
</gene>
<sequence>MPVPAPGFPVCQRVMFLPANPYILRRGVSACVPNRWAIIVNPPMDPTLQLEVFAEHKGLLFCTRPSWETLKGGSRLGPGWTSEVSILRAVDGHLGRHIVVFHFMHARTLEGLGKWQSNLDRANPSGARCKPASWLDGRKPPLAVSCGF</sequence>
<proteinExistence type="predicted"/>
<dbReference type="RefSeq" id="XP_025402497.1">
    <property type="nucleotide sequence ID" value="XM_025546406.1"/>
</dbReference>
<dbReference type="EMBL" id="MSFL01000004">
    <property type="protein sequence ID" value="PWY89310.1"/>
    <property type="molecule type" value="Genomic_DNA"/>
</dbReference>
<dbReference type="GeneID" id="37068643"/>
<dbReference type="AlphaFoldDB" id="A0A317WYM3"/>
<evidence type="ECO:0000313" key="2">
    <source>
        <dbReference type="Proteomes" id="UP000247233"/>
    </source>
</evidence>
<dbReference type="Proteomes" id="UP000247233">
    <property type="component" value="Unassembled WGS sequence"/>
</dbReference>
<evidence type="ECO:0000313" key="1">
    <source>
        <dbReference type="EMBL" id="PWY89310.1"/>
    </source>
</evidence>
<keyword evidence="2" id="KW-1185">Reference proteome</keyword>
<reference evidence="1 2" key="1">
    <citation type="submission" date="2016-12" db="EMBL/GenBank/DDBJ databases">
        <title>The genomes of Aspergillus section Nigri reveals drivers in fungal speciation.</title>
        <authorList>
            <consortium name="DOE Joint Genome Institute"/>
            <person name="Vesth T.C."/>
            <person name="Nybo J."/>
            <person name="Theobald S."/>
            <person name="Brandl J."/>
            <person name="Frisvad J.C."/>
            <person name="Nielsen K.F."/>
            <person name="Lyhne E.K."/>
            <person name="Kogle M.E."/>
            <person name="Kuo A."/>
            <person name="Riley R."/>
            <person name="Clum A."/>
            <person name="Nolan M."/>
            <person name="Lipzen A."/>
            <person name="Salamov A."/>
            <person name="Henrissat B."/>
            <person name="Wiebenga A."/>
            <person name="De Vries R.P."/>
            <person name="Grigoriev I.V."/>
            <person name="Mortensen U.H."/>
            <person name="Andersen M.R."/>
            <person name="Baker S.E."/>
        </authorList>
    </citation>
    <scope>NUCLEOTIDE SEQUENCE [LARGE SCALE GENOMIC DNA]</scope>
    <source>
        <strain evidence="1 2">CBS 117.55</strain>
    </source>
</reference>
<dbReference type="VEuPathDB" id="FungiDB:BO70DRAFT_393805"/>
<accession>A0A317WYM3</accession>
<name>A0A317WYM3_9EURO</name>
<organism evidence="1 2">
    <name type="scientific">Aspergillus heteromorphus CBS 117.55</name>
    <dbReference type="NCBI Taxonomy" id="1448321"/>
    <lineage>
        <taxon>Eukaryota</taxon>
        <taxon>Fungi</taxon>
        <taxon>Dikarya</taxon>
        <taxon>Ascomycota</taxon>
        <taxon>Pezizomycotina</taxon>
        <taxon>Eurotiomycetes</taxon>
        <taxon>Eurotiomycetidae</taxon>
        <taxon>Eurotiales</taxon>
        <taxon>Aspergillaceae</taxon>
        <taxon>Aspergillus</taxon>
        <taxon>Aspergillus subgen. Circumdati</taxon>
    </lineage>
</organism>
<protein>
    <submittedName>
        <fullName evidence="1">Uncharacterized protein</fullName>
    </submittedName>
</protein>
<comment type="caution">
    <text evidence="1">The sequence shown here is derived from an EMBL/GenBank/DDBJ whole genome shotgun (WGS) entry which is preliminary data.</text>
</comment>